<proteinExistence type="predicted"/>
<organism evidence="1">
    <name type="scientific">Homo sapiens</name>
    <name type="common">Human</name>
    <dbReference type="NCBI Taxonomy" id="9606"/>
    <lineage>
        <taxon>Eukaryota</taxon>
        <taxon>Metazoa</taxon>
        <taxon>Chordata</taxon>
        <taxon>Craniata</taxon>
        <taxon>Vertebrata</taxon>
        <taxon>Euteleostomi</taxon>
        <taxon>Mammalia</taxon>
        <taxon>Eutheria</taxon>
        <taxon>Euarchontoglires</taxon>
        <taxon>Primates</taxon>
        <taxon>Haplorrhini</taxon>
        <taxon>Catarrhini</taxon>
        <taxon>Hominidae</taxon>
        <taxon>Homo</taxon>
    </lineage>
</organism>
<dbReference type="OrthoDB" id="10265230at2759"/>
<accession>Q13739</accession>
<gene>
    <name evidence="1" type="primary">TTR</name>
</gene>
<dbReference type="ChiTaRS" id="TTR">
    <property type="organism name" value="human"/>
</dbReference>
<reference evidence="1" key="1">
    <citation type="journal article" date="1986" name="Mol. Biol. Med.">
        <title>Structure and expression of the mutant prealbumin gene associated with familial amyloidotic polyneuropathy.</title>
        <authorList>
            <person name="Maeda S."/>
            <person name="Mita S."/>
            <person name="Araki S."/>
            <person name="Shimada K."/>
        </authorList>
    </citation>
    <scope>NUCLEOTIDE SEQUENCE</scope>
    <source>
        <tissue evidence="1">Liver</tissue>
    </source>
</reference>
<dbReference type="AlphaFoldDB" id="Q13739"/>
<protein>
    <submittedName>
        <fullName evidence="1">TTR protein</fullName>
    </submittedName>
</protein>
<evidence type="ECO:0000313" key="1">
    <source>
        <dbReference type="EMBL" id="AAA60017.1"/>
    </source>
</evidence>
<dbReference type="EMBL" id="AH002923">
    <property type="protein sequence ID" value="AAA60017.1"/>
    <property type="molecule type" value="Genomic_DNA"/>
</dbReference>
<name>Q13739_HUMAN</name>
<sequence length="69" mass="7762">MQRIGGWGNLWAWRQETCLPTMVPSECRLGQYNNSSLVCSSVNWEECFQLQNAKSLSLWLAATIAAALQ</sequence>